<feature type="compositionally biased region" description="Basic and acidic residues" evidence="5">
    <location>
        <begin position="51"/>
        <end position="62"/>
    </location>
</feature>
<keyword evidence="3" id="KW-0804">Transcription</keyword>
<evidence type="ECO:0000256" key="3">
    <source>
        <dbReference type="ARBA" id="ARBA00023163"/>
    </source>
</evidence>
<feature type="domain" description="SGF29 C-terminal" evidence="6">
    <location>
        <begin position="202"/>
        <end position="348"/>
    </location>
</feature>
<sequence length="348" mass="38186">MAARNRGPRSGQVKDDANEERNLWNQLRQDAKKVDTLVAKSDEIMMKVEQLDREQEEHKARYGSDNPDIDDQLEKLHRDNVRLCSQIEELTTGESDTQLSITSSLELLAALRESSEADVASRTASSGSKPSRNPKRKSEATSVQDDRESIVADSPGVPSPKVAVSKDVSRLMGKTSSRAGSVPATREASVKAEERDGDGKTSLPRLPIGTEVFYRNKKSSPEGEGMLYIVTSILDPPSNPSSTAPPKPRRYEIKDADAESTNPGPIKAYPRDIIQIPQSNANLPDIAGVAGHGKRVLALYPDTTTFYKAELIGGNPSEGYVKLRFEGEENDVVDKEVERRYVLPDVGK</sequence>
<dbReference type="GO" id="GO:0000124">
    <property type="term" value="C:SAGA complex"/>
    <property type="evidence" value="ECO:0007669"/>
    <property type="project" value="InterPro"/>
</dbReference>
<comment type="caution">
    <text evidence="7">The sequence shown here is derived from an EMBL/GenBank/DDBJ whole genome shotgun (WGS) entry which is preliminary data.</text>
</comment>
<keyword evidence="8" id="KW-1185">Reference proteome</keyword>
<protein>
    <recommendedName>
        <fullName evidence="6">SGF29 C-terminal domain-containing protein</fullName>
    </recommendedName>
</protein>
<evidence type="ECO:0000313" key="7">
    <source>
        <dbReference type="EMBL" id="KAF2838321.1"/>
    </source>
</evidence>
<organism evidence="7 8">
    <name type="scientific">Patellaria atrata CBS 101060</name>
    <dbReference type="NCBI Taxonomy" id="1346257"/>
    <lineage>
        <taxon>Eukaryota</taxon>
        <taxon>Fungi</taxon>
        <taxon>Dikarya</taxon>
        <taxon>Ascomycota</taxon>
        <taxon>Pezizomycotina</taxon>
        <taxon>Dothideomycetes</taxon>
        <taxon>Dothideomycetes incertae sedis</taxon>
        <taxon>Patellariales</taxon>
        <taxon>Patellariaceae</taxon>
        <taxon>Patellaria</taxon>
    </lineage>
</organism>
<evidence type="ECO:0000256" key="5">
    <source>
        <dbReference type="SAM" id="MobiDB-lite"/>
    </source>
</evidence>
<evidence type="ECO:0000256" key="4">
    <source>
        <dbReference type="ARBA" id="ARBA00023242"/>
    </source>
</evidence>
<evidence type="ECO:0000256" key="1">
    <source>
        <dbReference type="ARBA" id="ARBA00004123"/>
    </source>
</evidence>
<keyword evidence="4" id="KW-0539">Nucleus</keyword>
<dbReference type="AlphaFoldDB" id="A0A9P4S912"/>
<dbReference type="GO" id="GO:0005634">
    <property type="term" value="C:nucleus"/>
    <property type="evidence" value="ECO:0007669"/>
    <property type="project" value="UniProtKB-SubCell"/>
</dbReference>
<dbReference type="CDD" id="cd20394">
    <property type="entry name" value="Tudor_SGF29_rpt2"/>
    <property type="match status" value="1"/>
</dbReference>
<dbReference type="InterPro" id="IPR047287">
    <property type="entry name" value="Tudor_SGF29_rpt2"/>
</dbReference>
<feature type="region of interest" description="Disordered" evidence="5">
    <location>
        <begin position="112"/>
        <end position="205"/>
    </location>
</feature>
<feature type="region of interest" description="Disordered" evidence="5">
    <location>
        <begin position="1"/>
        <end position="21"/>
    </location>
</feature>
<dbReference type="OrthoDB" id="10265994at2759"/>
<dbReference type="PANTHER" id="PTHR21539">
    <property type="entry name" value="SAGA-ASSOCIATED FACTOR 29"/>
    <property type="match status" value="1"/>
</dbReference>
<feature type="region of interest" description="Disordered" evidence="5">
    <location>
        <begin position="232"/>
        <end position="267"/>
    </location>
</feature>
<feature type="compositionally biased region" description="Basic and acidic residues" evidence="5">
    <location>
        <begin position="136"/>
        <end position="150"/>
    </location>
</feature>
<accession>A0A9P4S912</accession>
<evidence type="ECO:0000256" key="2">
    <source>
        <dbReference type="ARBA" id="ARBA00023015"/>
    </source>
</evidence>
<dbReference type="PROSITE" id="PS51518">
    <property type="entry name" value="SGF29_C"/>
    <property type="match status" value="1"/>
</dbReference>
<name>A0A9P4S912_9PEZI</name>
<reference evidence="7" key="1">
    <citation type="journal article" date="2020" name="Stud. Mycol.">
        <title>101 Dothideomycetes genomes: a test case for predicting lifestyles and emergence of pathogens.</title>
        <authorList>
            <person name="Haridas S."/>
            <person name="Albert R."/>
            <person name="Binder M."/>
            <person name="Bloem J."/>
            <person name="Labutti K."/>
            <person name="Salamov A."/>
            <person name="Andreopoulos B."/>
            <person name="Baker S."/>
            <person name="Barry K."/>
            <person name="Bills G."/>
            <person name="Bluhm B."/>
            <person name="Cannon C."/>
            <person name="Castanera R."/>
            <person name="Culley D."/>
            <person name="Daum C."/>
            <person name="Ezra D."/>
            <person name="Gonzalez J."/>
            <person name="Henrissat B."/>
            <person name="Kuo A."/>
            <person name="Liang C."/>
            <person name="Lipzen A."/>
            <person name="Lutzoni F."/>
            <person name="Magnuson J."/>
            <person name="Mondo S."/>
            <person name="Nolan M."/>
            <person name="Ohm R."/>
            <person name="Pangilinan J."/>
            <person name="Park H.-J."/>
            <person name="Ramirez L."/>
            <person name="Alfaro M."/>
            <person name="Sun H."/>
            <person name="Tritt A."/>
            <person name="Yoshinaga Y."/>
            <person name="Zwiers L.-H."/>
            <person name="Turgeon B."/>
            <person name="Goodwin S."/>
            <person name="Spatafora J."/>
            <person name="Crous P."/>
            <person name="Grigoriev I."/>
        </authorList>
    </citation>
    <scope>NUCLEOTIDE SEQUENCE</scope>
    <source>
        <strain evidence="7">CBS 101060</strain>
    </source>
</reference>
<feature type="compositionally biased region" description="Polar residues" evidence="5">
    <location>
        <begin position="122"/>
        <end position="131"/>
    </location>
</feature>
<proteinExistence type="predicted"/>
<dbReference type="PANTHER" id="PTHR21539:SF0">
    <property type="entry name" value="SAGA-ASSOCIATED FACTOR 29"/>
    <property type="match status" value="1"/>
</dbReference>
<dbReference type="Pfam" id="PF07039">
    <property type="entry name" value="SGF29_Tudor"/>
    <property type="match status" value="1"/>
</dbReference>
<dbReference type="Gene3D" id="2.30.30.140">
    <property type="match status" value="1"/>
</dbReference>
<evidence type="ECO:0000313" key="8">
    <source>
        <dbReference type="Proteomes" id="UP000799429"/>
    </source>
</evidence>
<feature type="compositionally biased region" description="Basic and acidic residues" evidence="5">
    <location>
        <begin position="188"/>
        <end position="199"/>
    </location>
</feature>
<comment type="subcellular location">
    <subcellularLocation>
        <location evidence="1">Nucleus</location>
    </subcellularLocation>
</comment>
<dbReference type="Proteomes" id="UP000799429">
    <property type="component" value="Unassembled WGS sequence"/>
</dbReference>
<feature type="region of interest" description="Disordered" evidence="5">
    <location>
        <begin position="51"/>
        <end position="71"/>
    </location>
</feature>
<feature type="compositionally biased region" description="Basic and acidic residues" evidence="5">
    <location>
        <begin position="12"/>
        <end position="21"/>
    </location>
</feature>
<keyword evidence="2" id="KW-0805">Transcription regulation</keyword>
<evidence type="ECO:0000259" key="6">
    <source>
        <dbReference type="PROSITE" id="PS51518"/>
    </source>
</evidence>
<dbReference type="InterPro" id="IPR010750">
    <property type="entry name" value="SGF29_tudor-like_dom"/>
</dbReference>
<dbReference type="EMBL" id="MU006097">
    <property type="protein sequence ID" value="KAF2838321.1"/>
    <property type="molecule type" value="Genomic_DNA"/>
</dbReference>
<dbReference type="InterPro" id="IPR037802">
    <property type="entry name" value="SGF29"/>
</dbReference>
<gene>
    <name evidence="7" type="ORF">M501DRAFT_1005197</name>
</gene>
<feature type="compositionally biased region" description="Pro residues" evidence="5">
    <location>
        <begin position="237"/>
        <end position="246"/>
    </location>
</feature>